<dbReference type="AlphaFoldDB" id="A0A0N4ZE33"/>
<evidence type="ECO:0000313" key="2">
    <source>
        <dbReference type="WBParaSite" id="PTRK_0000586700.1"/>
    </source>
</evidence>
<organism evidence="1 2">
    <name type="scientific">Parastrongyloides trichosuri</name>
    <name type="common">Possum-specific nematode worm</name>
    <dbReference type="NCBI Taxonomy" id="131310"/>
    <lineage>
        <taxon>Eukaryota</taxon>
        <taxon>Metazoa</taxon>
        <taxon>Ecdysozoa</taxon>
        <taxon>Nematoda</taxon>
        <taxon>Chromadorea</taxon>
        <taxon>Rhabditida</taxon>
        <taxon>Tylenchina</taxon>
        <taxon>Panagrolaimomorpha</taxon>
        <taxon>Strongyloidoidea</taxon>
        <taxon>Strongyloididae</taxon>
        <taxon>Parastrongyloides</taxon>
    </lineage>
</organism>
<keyword evidence="1" id="KW-1185">Reference proteome</keyword>
<reference evidence="2" key="1">
    <citation type="submission" date="2017-02" db="UniProtKB">
        <authorList>
            <consortium name="WormBaseParasite"/>
        </authorList>
    </citation>
    <scope>IDENTIFICATION</scope>
</reference>
<dbReference type="Proteomes" id="UP000038045">
    <property type="component" value="Unplaced"/>
</dbReference>
<proteinExistence type="predicted"/>
<sequence>MSTTKKNLIDMSLDEIIKTNKKKGGFKVGMKKKGNVKKTSQIAKVANKSKGIRKSKVGLKNPVEAARKRTQIAAATLTAKRRLNKFGVKNIVDKGAIRAIVAEVLKSKTLNRIKVPKRKLTNNSVCLDYQNNIVLMCWG</sequence>
<evidence type="ECO:0000313" key="1">
    <source>
        <dbReference type="Proteomes" id="UP000038045"/>
    </source>
</evidence>
<dbReference type="WBParaSite" id="PTRK_0000586700.1">
    <property type="protein sequence ID" value="PTRK_0000586700.1"/>
    <property type="gene ID" value="PTRK_0000586700"/>
</dbReference>
<protein>
    <submittedName>
        <fullName evidence="2">Uncharacterized protein</fullName>
    </submittedName>
</protein>
<name>A0A0N4ZE33_PARTI</name>
<accession>A0A0N4ZE33</accession>